<evidence type="ECO:0000256" key="7">
    <source>
        <dbReference type="ARBA" id="ARBA00022989"/>
    </source>
</evidence>
<dbReference type="AlphaFoldDB" id="A0A0B9H1G8"/>
<dbReference type="InterPro" id="IPR058982">
    <property type="entry name" value="Beta-barrel_AprE"/>
</dbReference>
<feature type="domain" description="AprE-like beta-barrel" evidence="12">
    <location>
        <begin position="354"/>
        <end position="444"/>
    </location>
</feature>
<evidence type="ECO:0000259" key="11">
    <source>
        <dbReference type="Pfam" id="PF25994"/>
    </source>
</evidence>
<comment type="caution">
    <text evidence="13">The sequence shown here is derived from an EMBL/GenBank/DDBJ whole genome shotgun (WGS) entry which is preliminary data.</text>
</comment>
<dbReference type="InterPro" id="IPR050739">
    <property type="entry name" value="MFP"/>
</dbReference>
<dbReference type="PANTHER" id="PTHR30386">
    <property type="entry name" value="MEMBRANE FUSION SUBUNIT OF EMRAB-TOLC MULTIDRUG EFFLUX PUMP"/>
    <property type="match status" value="1"/>
</dbReference>
<keyword evidence="6 9" id="KW-0812">Transmembrane</keyword>
<dbReference type="Pfam" id="PF25994">
    <property type="entry name" value="HH_AprE"/>
    <property type="match status" value="1"/>
</dbReference>
<proteinExistence type="inferred from homology"/>
<dbReference type="Pfam" id="PF26002">
    <property type="entry name" value="Beta-barrel_AprE"/>
    <property type="match status" value="1"/>
</dbReference>
<evidence type="ECO:0000256" key="3">
    <source>
        <dbReference type="ARBA" id="ARBA00022448"/>
    </source>
</evidence>
<reference evidence="13 14" key="1">
    <citation type="submission" date="2014-12" db="EMBL/GenBank/DDBJ databases">
        <title>Genome sequencing of Photobacterium gaetbulicola AD005a.</title>
        <authorList>
            <person name="Adrian T.G.S."/>
            <person name="Chan K.G."/>
        </authorList>
    </citation>
    <scope>NUCLEOTIDE SEQUENCE [LARGE SCALE GENOMIC DNA]</scope>
    <source>
        <strain evidence="13 14">AD005a</strain>
    </source>
</reference>
<dbReference type="InterPro" id="IPR006144">
    <property type="entry name" value="Secretion_HlyD_CS"/>
</dbReference>
<keyword evidence="10" id="KW-0175">Coiled coil</keyword>
<accession>A0A0B9H1G8</accession>
<feature type="transmembrane region" description="Helical" evidence="9">
    <location>
        <begin position="33"/>
        <end position="51"/>
    </location>
</feature>
<comment type="subcellular location">
    <subcellularLocation>
        <location evidence="1 9">Cell inner membrane</location>
        <topology evidence="1 9">Single-pass membrane protein</topology>
    </subcellularLocation>
</comment>
<evidence type="ECO:0000256" key="5">
    <source>
        <dbReference type="ARBA" id="ARBA00022519"/>
    </source>
</evidence>
<dbReference type="Gene3D" id="1.20.1600.10">
    <property type="entry name" value="Outer membrane efflux proteins (OEP)"/>
    <property type="match status" value="1"/>
</dbReference>
<dbReference type="SUPFAM" id="SSF56954">
    <property type="entry name" value="Outer membrane efflux proteins (OEP)"/>
    <property type="match status" value="1"/>
</dbReference>
<keyword evidence="8 9" id="KW-0472">Membrane</keyword>
<evidence type="ECO:0000256" key="10">
    <source>
        <dbReference type="SAM" id="Coils"/>
    </source>
</evidence>
<dbReference type="Proteomes" id="UP000031278">
    <property type="component" value="Unassembled WGS sequence"/>
</dbReference>
<organism evidence="13 14">
    <name type="scientific">Photobacterium gaetbulicola</name>
    <dbReference type="NCBI Taxonomy" id="1295392"/>
    <lineage>
        <taxon>Bacteria</taxon>
        <taxon>Pseudomonadati</taxon>
        <taxon>Pseudomonadota</taxon>
        <taxon>Gammaproteobacteria</taxon>
        <taxon>Vibrionales</taxon>
        <taxon>Vibrionaceae</taxon>
        <taxon>Photobacterium</taxon>
    </lineage>
</organism>
<evidence type="ECO:0000256" key="8">
    <source>
        <dbReference type="ARBA" id="ARBA00023136"/>
    </source>
</evidence>
<dbReference type="PRINTS" id="PR01490">
    <property type="entry name" value="RTXTOXIND"/>
</dbReference>
<dbReference type="GO" id="GO:0009306">
    <property type="term" value="P:protein secretion"/>
    <property type="evidence" value="ECO:0007669"/>
    <property type="project" value="InterPro"/>
</dbReference>
<evidence type="ECO:0000313" key="14">
    <source>
        <dbReference type="Proteomes" id="UP000031278"/>
    </source>
</evidence>
<gene>
    <name evidence="13" type="ORF">RJ45_16230</name>
</gene>
<evidence type="ECO:0000256" key="6">
    <source>
        <dbReference type="ARBA" id="ARBA00022692"/>
    </source>
</evidence>
<evidence type="ECO:0000313" key="13">
    <source>
        <dbReference type="EMBL" id="KHT62652.1"/>
    </source>
</evidence>
<dbReference type="Gene3D" id="2.40.30.170">
    <property type="match status" value="1"/>
</dbReference>
<dbReference type="PANTHER" id="PTHR30386:SF26">
    <property type="entry name" value="TRANSPORT PROTEIN COMB"/>
    <property type="match status" value="1"/>
</dbReference>
<dbReference type="InterPro" id="IPR058781">
    <property type="entry name" value="HH_AprE-like"/>
</dbReference>
<dbReference type="InterPro" id="IPR010129">
    <property type="entry name" value="T1SS_HlyD"/>
</dbReference>
<dbReference type="NCBIfam" id="TIGR01843">
    <property type="entry name" value="type_I_hlyD"/>
    <property type="match status" value="1"/>
</dbReference>
<keyword evidence="4 9" id="KW-1003">Cell membrane</keyword>
<dbReference type="RefSeq" id="WP_039464440.1">
    <property type="nucleotide sequence ID" value="NZ_JWLZ01000174.1"/>
</dbReference>
<evidence type="ECO:0000256" key="4">
    <source>
        <dbReference type="ARBA" id="ARBA00022475"/>
    </source>
</evidence>
<dbReference type="GO" id="GO:0005886">
    <property type="term" value="C:plasma membrane"/>
    <property type="evidence" value="ECO:0007669"/>
    <property type="project" value="UniProtKB-SubCell"/>
</dbReference>
<evidence type="ECO:0000256" key="2">
    <source>
        <dbReference type="ARBA" id="ARBA00009477"/>
    </source>
</evidence>
<comment type="similarity">
    <text evidence="2 9">Belongs to the membrane fusion protein (MFP) (TC 8.A.1) family.</text>
</comment>
<keyword evidence="5 9" id="KW-0997">Cell inner membrane</keyword>
<protein>
    <recommendedName>
        <fullName evidence="9">Membrane fusion protein (MFP) family protein</fullName>
    </recommendedName>
</protein>
<keyword evidence="7 9" id="KW-1133">Transmembrane helix</keyword>
<dbReference type="PROSITE" id="PS00543">
    <property type="entry name" value="HLYD_FAMILY"/>
    <property type="match status" value="1"/>
</dbReference>
<sequence length="466" mass="52227">MTNKSSAIKPQHLDYVRDSHYALLLEASGRSRLLLWCVGLFFIAAIIWAAYAPIEQVTRGEGKVIPSSQRQIIQNLEGGIVKAILVREGEQVTIGQPLLQLDDTRFRADFEEKNQDRLGIEADSIRLTTLLNSIKISSPDKSPSKLWRQSVIISPTDLTFPEPFHQQNADLVKRQQNEYRDQLASLDNQLTLIAQQIQQKSRELEEAQARLKNQQQSYYLASEEYRITKPLADEGVVPKVELLKLQRQLNESLREVTSTKLQLPAMKAALNEAVFKRLDIALNFRSEIQSELNQSADKLAVLNQSHLGLQDKVTRTLVTSPVNGTVQKIHINTLGGVIQPGMDLIEVIPTEDSLLVEAKISPRDIGFLRPGLTAVVKFTAYDFTQYGGLTGTLEHISADTQIDDEGHSYYQIRIRTEDTDFTDQAGQPLPIIPGMNAVADIITGEKTVLQYLLNPVLKAQQTALRE</sequence>
<name>A0A0B9H1G8_9GAMM</name>
<evidence type="ECO:0000256" key="9">
    <source>
        <dbReference type="RuleBase" id="RU365093"/>
    </source>
</evidence>
<feature type="coiled-coil region" evidence="10">
    <location>
        <begin position="169"/>
        <end position="262"/>
    </location>
</feature>
<feature type="domain" description="AprE-like long alpha-helical hairpin" evidence="11">
    <location>
        <begin position="157"/>
        <end position="311"/>
    </location>
</feature>
<evidence type="ECO:0000256" key="1">
    <source>
        <dbReference type="ARBA" id="ARBA00004377"/>
    </source>
</evidence>
<dbReference type="GO" id="GO:0015562">
    <property type="term" value="F:efflux transmembrane transporter activity"/>
    <property type="evidence" value="ECO:0007669"/>
    <property type="project" value="InterPro"/>
</dbReference>
<keyword evidence="3 9" id="KW-0813">Transport</keyword>
<evidence type="ECO:0000259" key="12">
    <source>
        <dbReference type="Pfam" id="PF26002"/>
    </source>
</evidence>
<dbReference type="EMBL" id="JWLZ01000174">
    <property type="protein sequence ID" value="KHT62652.1"/>
    <property type="molecule type" value="Genomic_DNA"/>
</dbReference>